<organism evidence="6 7">
    <name type="scientific">Rhodococcus rhodochrous J45</name>
    <dbReference type="NCBI Taxonomy" id="935266"/>
    <lineage>
        <taxon>Bacteria</taxon>
        <taxon>Bacillati</taxon>
        <taxon>Actinomycetota</taxon>
        <taxon>Actinomycetes</taxon>
        <taxon>Mycobacteriales</taxon>
        <taxon>Nocardiaceae</taxon>
        <taxon>Rhodococcus</taxon>
    </lineage>
</organism>
<evidence type="ECO:0000259" key="4">
    <source>
        <dbReference type="PROSITE" id="PS50943"/>
    </source>
</evidence>
<evidence type="ECO:0000259" key="5">
    <source>
        <dbReference type="PROSITE" id="PS50977"/>
    </source>
</evidence>
<proteinExistence type="predicted"/>
<dbReference type="SUPFAM" id="SSF48498">
    <property type="entry name" value="Tetracyclin repressor-like, C-terminal domain"/>
    <property type="match status" value="1"/>
</dbReference>
<dbReference type="PRINTS" id="PR00455">
    <property type="entry name" value="HTHTETR"/>
</dbReference>
<dbReference type="InterPro" id="IPR001387">
    <property type="entry name" value="Cro/C1-type_HTH"/>
</dbReference>
<feature type="DNA-binding region" description="H-T-H motif" evidence="2">
    <location>
        <begin position="139"/>
        <end position="158"/>
    </location>
</feature>
<evidence type="ECO:0000256" key="3">
    <source>
        <dbReference type="SAM" id="MobiDB-lite"/>
    </source>
</evidence>
<feature type="domain" description="HTH tetR-type" evidence="5">
    <location>
        <begin position="116"/>
        <end position="176"/>
    </location>
</feature>
<gene>
    <name evidence="6" type="ORF">L618_001600000270</name>
</gene>
<evidence type="ECO:0000313" key="7">
    <source>
        <dbReference type="Proteomes" id="UP000317573"/>
    </source>
</evidence>
<evidence type="ECO:0000256" key="1">
    <source>
        <dbReference type="ARBA" id="ARBA00023125"/>
    </source>
</evidence>
<dbReference type="SUPFAM" id="SSF47413">
    <property type="entry name" value="lambda repressor-like DNA-binding domains"/>
    <property type="match status" value="1"/>
</dbReference>
<dbReference type="Pfam" id="PF01381">
    <property type="entry name" value="HTH_3"/>
    <property type="match status" value="1"/>
</dbReference>
<evidence type="ECO:0000256" key="2">
    <source>
        <dbReference type="PROSITE-ProRule" id="PRU00335"/>
    </source>
</evidence>
<dbReference type="InterPro" id="IPR009057">
    <property type="entry name" value="Homeodomain-like_sf"/>
</dbReference>
<dbReference type="GO" id="GO:0003700">
    <property type="term" value="F:DNA-binding transcription factor activity"/>
    <property type="evidence" value="ECO:0007669"/>
    <property type="project" value="TreeGrafter"/>
</dbReference>
<dbReference type="InterPro" id="IPR041490">
    <property type="entry name" value="KstR2_TetR_C"/>
</dbReference>
<dbReference type="SUPFAM" id="SSF46689">
    <property type="entry name" value="Homeodomain-like"/>
    <property type="match status" value="1"/>
</dbReference>
<dbReference type="InterPro" id="IPR050109">
    <property type="entry name" value="HTH-type_TetR-like_transc_reg"/>
</dbReference>
<dbReference type="AlphaFoldDB" id="A0A562E8C1"/>
<dbReference type="Gene3D" id="1.10.357.10">
    <property type="entry name" value="Tetracycline Repressor, domain 2"/>
    <property type="match status" value="1"/>
</dbReference>
<dbReference type="EMBL" id="VLJT01000013">
    <property type="protein sequence ID" value="TWH17983.1"/>
    <property type="molecule type" value="Genomic_DNA"/>
</dbReference>
<keyword evidence="1 2" id="KW-0238">DNA-binding</keyword>
<dbReference type="InterPro" id="IPR001647">
    <property type="entry name" value="HTH_TetR"/>
</dbReference>
<dbReference type="PROSITE" id="PS50977">
    <property type="entry name" value="HTH_TETR_2"/>
    <property type="match status" value="1"/>
</dbReference>
<feature type="region of interest" description="Disordered" evidence="3">
    <location>
        <begin position="81"/>
        <end position="110"/>
    </location>
</feature>
<dbReference type="SMART" id="SM00530">
    <property type="entry name" value="HTH_XRE"/>
    <property type="match status" value="1"/>
</dbReference>
<dbReference type="PROSITE" id="PS50943">
    <property type="entry name" value="HTH_CROC1"/>
    <property type="match status" value="1"/>
</dbReference>
<evidence type="ECO:0000313" key="6">
    <source>
        <dbReference type="EMBL" id="TWH17983.1"/>
    </source>
</evidence>
<dbReference type="PANTHER" id="PTHR30055:SF237">
    <property type="entry name" value="TRANSCRIPTIONAL REPRESSOR MCE3R"/>
    <property type="match status" value="1"/>
</dbReference>
<dbReference type="PANTHER" id="PTHR30055">
    <property type="entry name" value="HTH-TYPE TRANSCRIPTIONAL REGULATOR RUTR"/>
    <property type="match status" value="1"/>
</dbReference>
<dbReference type="CDD" id="cd00093">
    <property type="entry name" value="HTH_XRE"/>
    <property type="match status" value="1"/>
</dbReference>
<dbReference type="InterPro" id="IPR010982">
    <property type="entry name" value="Lambda_DNA-bd_dom_sf"/>
</dbReference>
<dbReference type="InterPro" id="IPR036271">
    <property type="entry name" value="Tet_transcr_reg_TetR-rel_C_sf"/>
</dbReference>
<sequence length="308" mass="34194">MDVAIIDERPRPADAILGAQIRAARLSRRISLRALSRTLGVSPATISQIENGNTGLSVVRLGRIAEALNLDVSHILTIDVDPENPKPRLVPPSPRSPARPRSTAESTGSDWRTYAPLNFDPVLQAALEEFVAIGYHGTSMRSIAARCGLSVAGIYHHYTSKQQMLVTLLEYAMTDLQRRSDAARDEGGSPVERFGLLIENLALYHTHRRELGFVGASEMRSLDTANRTAIADMRSIQQRMIDVEVEAAVREGRFRADHPYEASRAVVTMCTALPTWWRPDGPSSPEQIAEHYVRFALDLMRYAPTVRK</sequence>
<dbReference type="GO" id="GO:0000976">
    <property type="term" value="F:transcription cis-regulatory region binding"/>
    <property type="evidence" value="ECO:0007669"/>
    <property type="project" value="TreeGrafter"/>
</dbReference>
<dbReference type="Gene3D" id="1.10.260.40">
    <property type="entry name" value="lambda repressor-like DNA-binding domains"/>
    <property type="match status" value="1"/>
</dbReference>
<protein>
    <submittedName>
        <fullName evidence="6">TetR family transcriptional regulator</fullName>
    </submittedName>
</protein>
<reference evidence="6 7" key="1">
    <citation type="submission" date="2019-07" db="EMBL/GenBank/DDBJ databases">
        <title>Genome sequencing of lignin-degrading bacterial isolates.</title>
        <authorList>
            <person name="Gladden J."/>
        </authorList>
    </citation>
    <scope>NUCLEOTIDE SEQUENCE [LARGE SCALE GENOMIC DNA]</scope>
    <source>
        <strain evidence="6 7">J45</strain>
    </source>
</reference>
<feature type="compositionally biased region" description="Pro residues" evidence="3">
    <location>
        <begin position="88"/>
        <end position="97"/>
    </location>
</feature>
<name>A0A562E8C1_RHORH</name>
<comment type="caution">
    <text evidence="6">The sequence shown here is derived from an EMBL/GenBank/DDBJ whole genome shotgun (WGS) entry which is preliminary data.</text>
</comment>
<dbReference type="Pfam" id="PF00440">
    <property type="entry name" value="TetR_N"/>
    <property type="match status" value="1"/>
</dbReference>
<dbReference type="Proteomes" id="UP000317573">
    <property type="component" value="Unassembled WGS sequence"/>
</dbReference>
<dbReference type="Pfam" id="PF17932">
    <property type="entry name" value="TetR_C_24"/>
    <property type="match status" value="1"/>
</dbReference>
<accession>A0A562E8C1</accession>
<feature type="domain" description="HTH cro/C1-type" evidence="4">
    <location>
        <begin position="21"/>
        <end position="75"/>
    </location>
</feature>